<dbReference type="AlphaFoldDB" id="A0A6G7ZLJ4"/>
<keyword evidence="3" id="KW-0560">Oxidoreductase</keyword>
<evidence type="ECO:0000256" key="6">
    <source>
        <dbReference type="SAM" id="SignalP"/>
    </source>
</evidence>
<dbReference type="Pfam" id="PF13462">
    <property type="entry name" value="Thioredoxin_4"/>
    <property type="match status" value="1"/>
</dbReference>
<dbReference type="Gene3D" id="1.10.40.110">
    <property type="match status" value="1"/>
</dbReference>
<dbReference type="GO" id="GO:0016491">
    <property type="term" value="F:oxidoreductase activity"/>
    <property type="evidence" value="ECO:0007669"/>
    <property type="project" value="UniProtKB-KW"/>
</dbReference>
<evidence type="ECO:0000256" key="2">
    <source>
        <dbReference type="ARBA" id="ARBA00022729"/>
    </source>
</evidence>
<dbReference type="InterPro" id="IPR036249">
    <property type="entry name" value="Thioredoxin-like_sf"/>
</dbReference>
<evidence type="ECO:0000313" key="8">
    <source>
        <dbReference type="EMBL" id="QIL01789.1"/>
    </source>
</evidence>
<dbReference type="EMBL" id="CP049871">
    <property type="protein sequence ID" value="QIL01789.1"/>
    <property type="molecule type" value="Genomic_DNA"/>
</dbReference>
<dbReference type="CDD" id="cd02972">
    <property type="entry name" value="DsbA_family"/>
    <property type="match status" value="1"/>
</dbReference>
<protein>
    <submittedName>
        <fullName evidence="8">Thioredoxin domain-containing protein</fullName>
    </submittedName>
</protein>
<keyword evidence="5" id="KW-0676">Redox-active center</keyword>
<dbReference type="Gene3D" id="3.40.30.10">
    <property type="entry name" value="Glutaredoxin"/>
    <property type="match status" value="1"/>
</dbReference>
<dbReference type="PANTHER" id="PTHR13887:SF14">
    <property type="entry name" value="DISULFIDE BOND FORMATION PROTEIN D"/>
    <property type="match status" value="1"/>
</dbReference>
<comment type="similarity">
    <text evidence="1">Belongs to the thioredoxin family. DsbA subfamily.</text>
</comment>
<keyword evidence="2 6" id="KW-0732">Signal</keyword>
<name>A0A6G7ZLJ4_9SPHN</name>
<dbReference type="PANTHER" id="PTHR13887">
    <property type="entry name" value="GLUTATHIONE S-TRANSFERASE KAPPA"/>
    <property type="match status" value="1"/>
</dbReference>
<evidence type="ECO:0000313" key="9">
    <source>
        <dbReference type="Proteomes" id="UP000502502"/>
    </source>
</evidence>
<evidence type="ECO:0000256" key="3">
    <source>
        <dbReference type="ARBA" id="ARBA00023002"/>
    </source>
</evidence>
<evidence type="ECO:0000259" key="7">
    <source>
        <dbReference type="Pfam" id="PF13462"/>
    </source>
</evidence>
<evidence type="ECO:0000256" key="1">
    <source>
        <dbReference type="ARBA" id="ARBA00005791"/>
    </source>
</evidence>
<organism evidence="8 9">
    <name type="scientific">Sphingomonas sinipercae</name>
    <dbReference type="NCBI Taxonomy" id="2714944"/>
    <lineage>
        <taxon>Bacteria</taxon>
        <taxon>Pseudomonadati</taxon>
        <taxon>Pseudomonadota</taxon>
        <taxon>Alphaproteobacteria</taxon>
        <taxon>Sphingomonadales</taxon>
        <taxon>Sphingomonadaceae</taxon>
        <taxon>Sphingomonas</taxon>
    </lineage>
</organism>
<dbReference type="SUPFAM" id="SSF52833">
    <property type="entry name" value="Thioredoxin-like"/>
    <property type="match status" value="1"/>
</dbReference>
<gene>
    <name evidence="8" type="ORF">G7078_02635</name>
</gene>
<dbReference type="KEGG" id="ssin:G7078_02635"/>
<sequence length="228" mass="24056">MRFAIASALALAVIAAPAPAATQVKDWTKTVALSLDDGFVVGNPAAPVKLVEYGSLTCPHCAHFSQDSSAPLMTYVRSGKVAYEFRNYVLNDIDLAATRLAHCAGTRAFFPFVEKLYESQPTWVAKIVGLPVAEQQRINGLSETGRLVALARAGDLLKAAAAHGVTAVKARQCLSDPKLGARLTALHDAGSAAGVQGTPTFFLNGQQLPVNAWPDVDAAIRQAMGERG</sequence>
<keyword evidence="9" id="KW-1185">Reference proteome</keyword>
<feature type="signal peptide" evidence="6">
    <location>
        <begin position="1"/>
        <end position="20"/>
    </location>
</feature>
<evidence type="ECO:0000256" key="4">
    <source>
        <dbReference type="ARBA" id="ARBA00023157"/>
    </source>
</evidence>
<proteinExistence type="inferred from homology"/>
<feature type="domain" description="Thioredoxin-like fold" evidence="7">
    <location>
        <begin position="37"/>
        <end position="215"/>
    </location>
</feature>
<dbReference type="RefSeq" id="WP_166092705.1">
    <property type="nucleotide sequence ID" value="NZ_CP049871.1"/>
</dbReference>
<feature type="chain" id="PRO_5026221751" evidence="6">
    <location>
        <begin position="21"/>
        <end position="228"/>
    </location>
</feature>
<evidence type="ECO:0000256" key="5">
    <source>
        <dbReference type="ARBA" id="ARBA00023284"/>
    </source>
</evidence>
<dbReference type="InterPro" id="IPR012336">
    <property type="entry name" value="Thioredoxin-like_fold"/>
</dbReference>
<accession>A0A6G7ZLJ4</accession>
<reference evidence="8 9" key="1">
    <citation type="submission" date="2020-03" db="EMBL/GenBank/DDBJ databases">
        <title>Sphingomonas sp. nov., isolated from fish.</title>
        <authorList>
            <person name="Hyun D.-W."/>
            <person name="Bae J.-W."/>
        </authorList>
    </citation>
    <scope>NUCLEOTIDE SEQUENCE [LARGE SCALE GENOMIC DNA]</scope>
    <source>
        <strain evidence="8 9">HDW15C</strain>
    </source>
</reference>
<dbReference type="Proteomes" id="UP000502502">
    <property type="component" value="Chromosome"/>
</dbReference>
<keyword evidence="4" id="KW-1015">Disulfide bond</keyword>